<evidence type="ECO:0000256" key="4">
    <source>
        <dbReference type="ARBA" id="ARBA00023239"/>
    </source>
</evidence>
<comment type="cofactor">
    <cofactor evidence="1">
        <name>thiamine diphosphate</name>
        <dbReference type="ChEBI" id="CHEBI:58937"/>
    </cofactor>
</comment>
<dbReference type="InterPro" id="IPR009014">
    <property type="entry name" value="Transketo_C/PFOR_II"/>
</dbReference>
<dbReference type="Gene3D" id="3.40.50.970">
    <property type="match status" value="2"/>
</dbReference>
<evidence type="ECO:0000259" key="6">
    <source>
        <dbReference type="Pfam" id="PF09364"/>
    </source>
</evidence>
<dbReference type="Pfam" id="PF09363">
    <property type="entry name" value="XFP_C"/>
    <property type="match status" value="1"/>
</dbReference>
<dbReference type="Proteomes" id="UP000799767">
    <property type="component" value="Unassembled WGS sequence"/>
</dbReference>
<dbReference type="InterPro" id="IPR029061">
    <property type="entry name" value="THDP-binding"/>
</dbReference>
<evidence type="ECO:0000313" key="8">
    <source>
        <dbReference type="Proteomes" id="UP000799767"/>
    </source>
</evidence>
<dbReference type="RefSeq" id="XP_033586904.1">
    <property type="nucleotide sequence ID" value="XM_033735690.1"/>
</dbReference>
<dbReference type="NCBIfam" id="NF003617">
    <property type="entry name" value="PRK05261.1-2"/>
    <property type="match status" value="1"/>
</dbReference>
<dbReference type="InterPro" id="IPR005593">
    <property type="entry name" value="Xul5P/Fru6P_PKetolase"/>
</dbReference>
<dbReference type="InterPro" id="IPR018970">
    <property type="entry name" value="Xul5P/Fru6P_PKetolase_N"/>
</dbReference>
<dbReference type="EMBL" id="MU001640">
    <property type="protein sequence ID" value="KAF2480334.1"/>
    <property type="molecule type" value="Genomic_DNA"/>
</dbReference>
<comment type="similarity">
    <text evidence="2">Belongs to the XFP family.</text>
</comment>
<name>A0A6A6PKZ6_9PEZI</name>
<proteinExistence type="inferred from homology"/>
<dbReference type="PROSITE" id="PS60003">
    <property type="entry name" value="PHOSPHOKETOLASE_2"/>
    <property type="match status" value="1"/>
</dbReference>
<dbReference type="GO" id="GO:0016832">
    <property type="term" value="F:aldehyde-lyase activity"/>
    <property type="evidence" value="ECO:0007669"/>
    <property type="project" value="InterPro"/>
</dbReference>
<dbReference type="GeneID" id="54476692"/>
<dbReference type="Pfam" id="PF09364">
    <property type="entry name" value="XFP_N"/>
    <property type="match status" value="1"/>
</dbReference>
<dbReference type="AlphaFoldDB" id="A0A6A6PKZ6"/>
<dbReference type="PIRSF" id="PIRSF017245">
    <property type="entry name" value="Phosphoketolase"/>
    <property type="match status" value="1"/>
</dbReference>
<dbReference type="InterPro" id="IPR018969">
    <property type="entry name" value="Xul5P/Fru6P_PKetolase_C"/>
</dbReference>
<dbReference type="PANTHER" id="PTHR31273">
    <property type="entry name" value="PHOSPHOKETOLASE-RELATED"/>
    <property type="match status" value="1"/>
</dbReference>
<dbReference type="CDD" id="cd02011">
    <property type="entry name" value="TPP_PK"/>
    <property type="match status" value="1"/>
</dbReference>
<organism evidence="7 8">
    <name type="scientific">Neohortaea acidophila</name>
    <dbReference type="NCBI Taxonomy" id="245834"/>
    <lineage>
        <taxon>Eukaryota</taxon>
        <taxon>Fungi</taxon>
        <taxon>Dikarya</taxon>
        <taxon>Ascomycota</taxon>
        <taxon>Pezizomycotina</taxon>
        <taxon>Dothideomycetes</taxon>
        <taxon>Dothideomycetidae</taxon>
        <taxon>Mycosphaerellales</taxon>
        <taxon>Teratosphaeriaceae</taxon>
        <taxon>Neohortaea</taxon>
    </lineage>
</organism>
<protein>
    <submittedName>
        <fullName evidence="7">XFP N-terminal domain-containing protein</fullName>
    </submittedName>
</protein>
<dbReference type="PROSITE" id="PS60002">
    <property type="entry name" value="PHOSPHOKETOLASE_1"/>
    <property type="match status" value="1"/>
</dbReference>
<evidence type="ECO:0000256" key="1">
    <source>
        <dbReference type="ARBA" id="ARBA00001964"/>
    </source>
</evidence>
<dbReference type="InterPro" id="IPR019789">
    <property type="entry name" value="Xul5P/Fru6P_PKetolase_ThDP_BS"/>
</dbReference>
<feature type="domain" description="Xylulose 5-phosphate/Fructose 6-phosphate phosphoketolase N-terminal" evidence="6">
    <location>
        <begin position="34"/>
        <end position="394"/>
    </location>
</feature>
<evidence type="ECO:0000256" key="2">
    <source>
        <dbReference type="ARBA" id="ARBA00005623"/>
    </source>
</evidence>
<dbReference type="PANTHER" id="PTHR31273:SF0">
    <property type="entry name" value="PHOSPHOKETOLASE-RELATED"/>
    <property type="match status" value="1"/>
</dbReference>
<sequence>MATATTEPNDLHNETNTWSVYTKTRSTINEQPLDNDELDKLTRYFHASMYLCLGMLYLKENPLLQEPLKKEHIKPRLLGHWGSDAGQSFTYIHFNRMIKKYDLDAFVISGPGHGAPGLISNFYLEGLYSEVYPNKSEDIEGLQKFFKQFSFPGGIGSHMTPETPGSIHEGGELGYSISHAFGAVFDHPHTIALTIVGDGESETGPLATSWHSNKFLNPITDGAVLPVLHLNGYKINNPTILARISEEELRSLMLGYGWTPYFVEGHDLESMHQAMAGTLEVCVQEILKYQKQARESGKVFRPKWPMIVLRSPKGWTAPREIEGHYLEGFWRAHQVPLPKVLTDPEQMKALETWMRGYGPDKLFTKEGKLIPELKELPPKGNKRMSANPITNGGVLRKPLRMPRFQDYGIKVDKPGSTHGPSMNIFAKLLRDIVKDNPTTFRVMGPDETESNKLGEIYKAGKKVWVNGYLPEDEDGGNLSPTGRVMEMLSEHTVEGWLEGYILSGRHGLINSYEPFIHIIDSMVNQHAKWIEKCLEVSWREAVSSLNILLTSTVWRQDHNGFTHQDPGFLDVMCNKSPEVVRIYLPPDANCLLSTMDHCFRSSNYVNVIVADKQGMHAQQSKSRSMLTPADHLQFLNMEDAITHCTKGIGVWQWASNDAGEEPDLVMAGCGDVSTQEALAATALLRHHLPELKIRFINVVDLFKLIQHGYHPHGLKDSEYTALFTSNKPVVFNFHSYPWLIHRLTYNRPGQEHMHVRGYKEKGNIDTPLELAIRNESDRYSLAMLAIDGLTKRLGNKGAATRQALLDERIRSMNYAYETGLDPEHYTDWKWPY</sequence>
<dbReference type="OrthoDB" id="2532903at2759"/>
<feature type="domain" description="Xylulose 5-phosphate/Fructose 6-phosphate phosphoketolase C-terminal" evidence="5">
    <location>
        <begin position="630"/>
        <end position="830"/>
    </location>
</feature>
<accession>A0A6A6PKZ6</accession>
<dbReference type="Gene3D" id="3.40.50.920">
    <property type="match status" value="1"/>
</dbReference>
<dbReference type="SUPFAM" id="SSF52518">
    <property type="entry name" value="Thiamin diphosphate-binding fold (THDP-binding)"/>
    <property type="match status" value="2"/>
</dbReference>
<dbReference type="GO" id="GO:0005975">
    <property type="term" value="P:carbohydrate metabolic process"/>
    <property type="evidence" value="ECO:0007669"/>
    <property type="project" value="InterPro"/>
</dbReference>
<evidence type="ECO:0000313" key="7">
    <source>
        <dbReference type="EMBL" id="KAF2480334.1"/>
    </source>
</evidence>
<evidence type="ECO:0000259" key="5">
    <source>
        <dbReference type="Pfam" id="PF09363"/>
    </source>
</evidence>
<keyword evidence="3" id="KW-0786">Thiamine pyrophosphate</keyword>
<keyword evidence="4" id="KW-0456">Lyase</keyword>
<dbReference type="InterPro" id="IPR019790">
    <property type="entry name" value="Xul5P/Fru6P_PKetolase_CS"/>
</dbReference>
<dbReference type="NCBIfam" id="NF003619">
    <property type="entry name" value="PRK05261.1-4"/>
    <property type="match status" value="1"/>
</dbReference>
<evidence type="ECO:0000256" key="3">
    <source>
        <dbReference type="ARBA" id="ARBA00023052"/>
    </source>
</evidence>
<gene>
    <name evidence="7" type="ORF">BDY17DRAFT_313172</name>
</gene>
<dbReference type="Pfam" id="PF03894">
    <property type="entry name" value="XFP"/>
    <property type="match status" value="1"/>
</dbReference>
<reference evidence="7" key="1">
    <citation type="journal article" date="2020" name="Stud. Mycol.">
        <title>101 Dothideomycetes genomes: a test case for predicting lifestyles and emergence of pathogens.</title>
        <authorList>
            <person name="Haridas S."/>
            <person name="Albert R."/>
            <person name="Binder M."/>
            <person name="Bloem J."/>
            <person name="Labutti K."/>
            <person name="Salamov A."/>
            <person name="Andreopoulos B."/>
            <person name="Baker S."/>
            <person name="Barry K."/>
            <person name="Bills G."/>
            <person name="Bluhm B."/>
            <person name="Cannon C."/>
            <person name="Castanera R."/>
            <person name="Culley D."/>
            <person name="Daum C."/>
            <person name="Ezra D."/>
            <person name="Gonzalez J."/>
            <person name="Henrissat B."/>
            <person name="Kuo A."/>
            <person name="Liang C."/>
            <person name="Lipzen A."/>
            <person name="Lutzoni F."/>
            <person name="Magnuson J."/>
            <person name="Mondo S."/>
            <person name="Nolan M."/>
            <person name="Ohm R."/>
            <person name="Pangilinan J."/>
            <person name="Park H.-J."/>
            <person name="Ramirez L."/>
            <person name="Alfaro M."/>
            <person name="Sun H."/>
            <person name="Tritt A."/>
            <person name="Yoshinaga Y."/>
            <person name="Zwiers L.-H."/>
            <person name="Turgeon B."/>
            <person name="Goodwin S."/>
            <person name="Spatafora J."/>
            <person name="Crous P."/>
            <person name="Grigoriev I."/>
        </authorList>
    </citation>
    <scope>NUCLEOTIDE SEQUENCE</scope>
    <source>
        <strain evidence="7">CBS 113389</strain>
    </source>
</reference>
<keyword evidence="8" id="KW-1185">Reference proteome</keyword>